<dbReference type="EMBL" id="BMWW01000007">
    <property type="protein sequence ID" value="GGZ02148.1"/>
    <property type="molecule type" value="Genomic_DNA"/>
</dbReference>
<reference evidence="1" key="1">
    <citation type="journal article" date="2014" name="Int. J. Syst. Evol. Microbiol.">
        <title>Complete genome sequence of Corynebacterium casei LMG S-19264T (=DSM 44701T), isolated from a smear-ripened cheese.</title>
        <authorList>
            <consortium name="US DOE Joint Genome Institute (JGI-PGF)"/>
            <person name="Walter F."/>
            <person name="Albersmeier A."/>
            <person name="Kalinowski J."/>
            <person name="Ruckert C."/>
        </authorList>
    </citation>
    <scope>NUCLEOTIDE SEQUENCE</scope>
    <source>
        <strain evidence="1">KCTC 12344</strain>
    </source>
</reference>
<evidence type="ECO:0008006" key="3">
    <source>
        <dbReference type="Google" id="ProtNLM"/>
    </source>
</evidence>
<protein>
    <recommendedName>
        <fullName evidence="3">Pentapeptide repeat-containing protein</fullName>
    </recommendedName>
</protein>
<evidence type="ECO:0000313" key="1">
    <source>
        <dbReference type="EMBL" id="GGZ02148.1"/>
    </source>
</evidence>
<dbReference type="RefSeq" id="WP_206076783.1">
    <property type="nucleotide sequence ID" value="NZ_BMWW01000007.1"/>
</dbReference>
<reference evidence="1" key="2">
    <citation type="submission" date="2022-12" db="EMBL/GenBank/DDBJ databases">
        <authorList>
            <person name="Sun Q."/>
            <person name="Kim S."/>
        </authorList>
    </citation>
    <scope>NUCLEOTIDE SEQUENCE</scope>
    <source>
        <strain evidence="1">KCTC 12344</strain>
    </source>
</reference>
<evidence type="ECO:0000313" key="2">
    <source>
        <dbReference type="Proteomes" id="UP000619512"/>
    </source>
</evidence>
<sequence length="198" mass="22271">MKIRDKRISDQRLLLSNVEINSLGPDLVLENCDIHSDCQSKALTISGLTMTGGRFVQQDRALTDFHFERAHFWGVKFLGDFNGCTFGDWDSVEVSSIRDCDFTEAGLEDSRFLNCEIESIRLPKWPAFTIVNPAEAREFVMSRPWPSKTRIALDVYTDTDPECVAICGDAAQLAKRDDIPLDELRTLLKAVPGMKIIG</sequence>
<gene>
    <name evidence="1" type="ORF">GCM10007388_39930</name>
</gene>
<dbReference type="AlphaFoldDB" id="A0AA88C9R5"/>
<organism evidence="1 2">
    <name type="scientific">Pseudoduganella plicata</name>
    <dbReference type="NCBI Taxonomy" id="321984"/>
    <lineage>
        <taxon>Bacteria</taxon>
        <taxon>Pseudomonadati</taxon>
        <taxon>Pseudomonadota</taxon>
        <taxon>Betaproteobacteria</taxon>
        <taxon>Burkholderiales</taxon>
        <taxon>Oxalobacteraceae</taxon>
        <taxon>Telluria group</taxon>
        <taxon>Pseudoduganella</taxon>
    </lineage>
</organism>
<name>A0AA88C9R5_9BURK</name>
<accession>A0AA88C9R5</accession>
<dbReference type="Proteomes" id="UP000619512">
    <property type="component" value="Unassembled WGS sequence"/>
</dbReference>
<proteinExistence type="predicted"/>
<comment type="caution">
    <text evidence="1">The sequence shown here is derived from an EMBL/GenBank/DDBJ whole genome shotgun (WGS) entry which is preliminary data.</text>
</comment>
<dbReference type="Gene3D" id="2.160.20.80">
    <property type="entry name" value="E3 ubiquitin-protein ligase SopA"/>
    <property type="match status" value="1"/>
</dbReference>